<feature type="compositionally biased region" description="Basic and acidic residues" evidence="1">
    <location>
        <begin position="33"/>
        <end position="42"/>
    </location>
</feature>
<sequence>MRPPEMSYSPAYHQAQDPLRAAPVPILAPRPCRSRDSPERSHSHSGLQRPSDEWPPGFDVSPRSSGPRGSHTHSSEASRPQSRVDDGSQVSRVLVSGSGTVHKEERGSWADQPSLMSAEQLNTPRAHKRGIVDDAPVDQAQDALLMLFRLSVPVPLFSLAACLYTSCAVIFAILVSPLRICSLSPYLRSTPFKAQICDLLSPSLHIHERLVCMRPPTSDRSSSAQWIRSESNSNSDQPWMLADSSRYYSVGTSIGILILSPLLSIAILLFAWTAAFFWVFSMVMGNPDGTERKDDGRTAVLGVCKWWRTWLGKARKS</sequence>
<proteinExistence type="predicted"/>
<evidence type="ECO:0000313" key="3">
    <source>
        <dbReference type="EMBL" id="OQD75516.1"/>
    </source>
</evidence>
<organism evidence="3 4">
    <name type="scientific">Penicillium decumbens</name>
    <dbReference type="NCBI Taxonomy" id="69771"/>
    <lineage>
        <taxon>Eukaryota</taxon>
        <taxon>Fungi</taxon>
        <taxon>Dikarya</taxon>
        <taxon>Ascomycota</taxon>
        <taxon>Pezizomycotina</taxon>
        <taxon>Eurotiomycetes</taxon>
        <taxon>Eurotiomycetidae</taxon>
        <taxon>Eurotiales</taxon>
        <taxon>Aspergillaceae</taxon>
        <taxon>Penicillium</taxon>
    </lineage>
</organism>
<evidence type="ECO:0000313" key="4">
    <source>
        <dbReference type="Proteomes" id="UP000191522"/>
    </source>
</evidence>
<keyword evidence="4" id="KW-1185">Reference proteome</keyword>
<evidence type="ECO:0000256" key="1">
    <source>
        <dbReference type="SAM" id="MobiDB-lite"/>
    </source>
</evidence>
<reference evidence="4" key="1">
    <citation type="journal article" date="2017" name="Nat. Microbiol.">
        <title>Global analysis of biosynthetic gene clusters reveals vast potential of secondary metabolite production in Penicillium species.</title>
        <authorList>
            <person name="Nielsen J.C."/>
            <person name="Grijseels S."/>
            <person name="Prigent S."/>
            <person name="Ji B."/>
            <person name="Dainat J."/>
            <person name="Nielsen K.F."/>
            <person name="Frisvad J.C."/>
            <person name="Workman M."/>
            <person name="Nielsen J."/>
        </authorList>
    </citation>
    <scope>NUCLEOTIDE SEQUENCE [LARGE SCALE GENOMIC DNA]</scope>
    <source>
        <strain evidence="4">IBT 11843</strain>
    </source>
</reference>
<dbReference type="STRING" id="69771.A0A1V6PG93"/>
<keyword evidence="2" id="KW-0472">Membrane</keyword>
<keyword evidence="2" id="KW-0812">Transmembrane</keyword>
<accession>A0A1V6PG93</accession>
<feature type="region of interest" description="Disordered" evidence="1">
    <location>
        <begin position="96"/>
        <end position="115"/>
    </location>
</feature>
<name>A0A1V6PG93_PENDC</name>
<dbReference type="Proteomes" id="UP000191522">
    <property type="component" value="Unassembled WGS sequence"/>
</dbReference>
<feature type="transmembrane region" description="Helical" evidence="2">
    <location>
        <begin position="156"/>
        <end position="178"/>
    </location>
</feature>
<dbReference type="AlphaFoldDB" id="A0A1V6PG93"/>
<evidence type="ECO:0000256" key="2">
    <source>
        <dbReference type="SAM" id="Phobius"/>
    </source>
</evidence>
<dbReference type="OrthoDB" id="5420214at2759"/>
<feature type="transmembrane region" description="Helical" evidence="2">
    <location>
        <begin position="254"/>
        <end position="280"/>
    </location>
</feature>
<keyword evidence="2" id="KW-1133">Transmembrane helix</keyword>
<dbReference type="EMBL" id="MDYL01000007">
    <property type="protein sequence ID" value="OQD75516.1"/>
    <property type="molecule type" value="Genomic_DNA"/>
</dbReference>
<comment type="caution">
    <text evidence="3">The sequence shown here is derived from an EMBL/GenBank/DDBJ whole genome shotgun (WGS) entry which is preliminary data.</text>
</comment>
<gene>
    <name evidence="3" type="ORF">PENDEC_c007G04152</name>
</gene>
<feature type="region of interest" description="Disordered" evidence="1">
    <location>
        <begin position="1"/>
        <end position="90"/>
    </location>
</feature>
<protein>
    <submittedName>
        <fullName evidence="3">Uncharacterized protein</fullName>
    </submittedName>
</protein>
<dbReference type="OMA" id="LGVCKWW"/>